<evidence type="ECO:0000313" key="15">
    <source>
        <dbReference type="Proteomes" id="UP000006069"/>
    </source>
</evidence>
<dbReference type="PROSITE" id="PS00108">
    <property type="entry name" value="PROTEIN_KINASE_ST"/>
    <property type="match status" value="1"/>
</dbReference>
<feature type="region of interest" description="Disordered" evidence="10">
    <location>
        <begin position="597"/>
        <end position="679"/>
    </location>
</feature>
<evidence type="ECO:0000259" key="13">
    <source>
        <dbReference type="PROSITE" id="PS51178"/>
    </source>
</evidence>
<sequence>MIGRVFNERYKITERIGIGGMAEVYKAQDQVLGRTVAVKVMLPQYAADPEFTARFKQEAASAANLQSPYIVNVYDWGQDGGTYFIVMEYVRGTDLKTAVQQRGAINQRKVAEIGSQVCQALSVAHGQDIMHRDIKPQNIMVQPDGNVKVMDFGIARAKNSVKAKTSSVLGTAHYISPEQAQGKELDGASDMYSLGCVLYEAATGQLPFDGPDAVSVAMRQVNEAPLPPSQVKPDISPDLEAIIMKAMEKNPANRFQTVRDMKHALDDFLMGRPLNLAGASAASAPTSVMGAAPAVMGTEGGTAVMQPLTPGNSGPMQQATNFRMDDDSEKKSRKKTVGIVVGLIAGIIAIAAVAMALLGGGEAKVPNVVGQTQDSAVQAIEAAGYVVGDVTEEYSADVVAGRVCKQDPEADSALEKGGKVNIVISKGVEKGSIPDLSGMTAEQAEKAIKDAGYTPQYAGNEVSEADADTVSKQDPAAGKEADKGTTVKYWISTGPEDIEVPNVVGYDQASAKSTLEKAGFTVSVATGSYSDEYAEGEVMSQTPNGGKLGKGETVTITVSKGQDPDKKAINIPNVVGMTQSQAQSALAEAGFRYNVSETSSNSVEKGTVISQSQTGTGKKGDTITITVSTGPSSNGGNGNGNGNDNSDGSGNGNGNDNSDGSGNGNGNAGVTDPEETSKS</sequence>
<dbReference type="Gene3D" id="3.30.10.20">
    <property type="match status" value="4"/>
</dbReference>
<proteinExistence type="predicted"/>
<dbReference type="SUPFAM" id="SSF54184">
    <property type="entry name" value="Penicillin-binding protein 2x (pbp-2x), c-terminal domain"/>
    <property type="match status" value="1"/>
</dbReference>
<comment type="caution">
    <text evidence="14">The sequence shown here is derived from an EMBL/GenBank/DDBJ whole genome shotgun (WGS) entry which is preliminary data.</text>
</comment>
<feature type="transmembrane region" description="Helical" evidence="11">
    <location>
        <begin position="337"/>
        <end position="358"/>
    </location>
</feature>
<dbReference type="Gene3D" id="3.30.200.20">
    <property type="entry name" value="Phosphorylase Kinase, domain 1"/>
    <property type="match status" value="1"/>
</dbReference>
<dbReference type="Proteomes" id="UP000006069">
    <property type="component" value="Unassembled WGS sequence"/>
</dbReference>
<accession>K0YV34</accession>
<keyword evidence="6 9" id="KW-0067">ATP-binding</keyword>
<name>K0YV34_9ACTN</name>
<evidence type="ECO:0000256" key="8">
    <source>
        <dbReference type="ARBA" id="ARBA00048679"/>
    </source>
</evidence>
<dbReference type="SUPFAM" id="SSF56112">
    <property type="entry name" value="Protein kinase-like (PK-like)"/>
    <property type="match status" value="1"/>
</dbReference>
<dbReference type="HOGENOM" id="CLU_000288_135_2_11"/>
<dbReference type="Gene3D" id="1.10.510.10">
    <property type="entry name" value="Transferase(Phosphotransferase) domain 1"/>
    <property type="match status" value="1"/>
</dbReference>
<dbReference type="GO" id="GO:0005524">
    <property type="term" value="F:ATP binding"/>
    <property type="evidence" value="ECO:0007669"/>
    <property type="project" value="UniProtKB-UniRule"/>
</dbReference>
<dbReference type="InterPro" id="IPR008271">
    <property type="entry name" value="Ser/Thr_kinase_AS"/>
</dbReference>
<dbReference type="FunCoup" id="K0YV34">
    <property type="interactions" value="1"/>
</dbReference>
<dbReference type="SMART" id="SM00740">
    <property type="entry name" value="PASTA"/>
    <property type="match status" value="4"/>
</dbReference>
<evidence type="ECO:0000256" key="11">
    <source>
        <dbReference type="SAM" id="Phobius"/>
    </source>
</evidence>
<dbReference type="Pfam" id="PF00069">
    <property type="entry name" value="Pkinase"/>
    <property type="match status" value="1"/>
</dbReference>
<dbReference type="PROSITE" id="PS50011">
    <property type="entry name" value="PROTEIN_KINASE_DOM"/>
    <property type="match status" value="1"/>
</dbReference>
<dbReference type="PATRIC" id="fig|742818.3.peg.1638"/>
<dbReference type="OrthoDB" id="9762169at2"/>
<keyword evidence="5" id="KW-0418">Kinase</keyword>
<dbReference type="InParanoid" id="K0YV34"/>
<feature type="compositionally biased region" description="Polar residues" evidence="10">
    <location>
        <begin position="597"/>
        <end position="613"/>
    </location>
</feature>
<feature type="domain" description="Protein kinase" evidence="12">
    <location>
        <begin position="10"/>
        <end position="269"/>
    </location>
</feature>
<dbReference type="SMART" id="SM00220">
    <property type="entry name" value="S_TKc"/>
    <property type="match status" value="1"/>
</dbReference>
<evidence type="ECO:0000313" key="14">
    <source>
        <dbReference type="EMBL" id="EJZ83349.1"/>
    </source>
</evidence>
<dbReference type="CDD" id="cd14014">
    <property type="entry name" value="STKc_PknB_like"/>
    <property type="match status" value="1"/>
</dbReference>
<dbReference type="eggNOG" id="COG0515">
    <property type="taxonomic scope" value="Bacteria"/>
</dbReference>
<evidence type="ECO:0000259" key="12">
    <source>
        <dbReference type="PROSITE" id="PS50011"/>
    </source>
</evidence>
<dbReference type="InterPro" id="IPR000719">
    <property type="entry name" value="Prot_kinase_dom"/>
</dbReference>
<keyword evidence="15" id="KW-1185">Reference proteome</keyword>
<dbReference type="PANTHER" id="PTHR43289">
    <property type="entry name" value="MITOGEN-ACTIVATED PROTEIN KINASE KINASE KINASE 20-RELATED"/>
    <property type="match status" value="1"/>
</dbReference>
<dbReference type="GO" id="GO:0045717">
    <property type="term" value="P:negative regulation of fatty acid biosynthetic process"/>
    <property type="evidence" value="ECO:0007669"/>
    <property type="project" value="UniProtKB-ARBA"/>
</dbReference>
<evidence type="ECO:0000256" key="10">
    <source>
        <dbReference type="SAM" id="MobiDB-lite"/>
    </source>
</evidence>
<dbReference type="NCBIfam" id="NF033483">
    <property type="entry name" value="PknB_PASTA_kin"/>
    <property type="match status" value="1"/>
</dbReference>
<feature type="domain" description="PASTA" evidence="13">
    <location>
        <begin position="563"/>
        <end position="629"/>
    </location>
</feature>
<dbReference type="InterPro" id="IPR017441">
    <property type="entry name" value="Protein_kinase_ATP_BS"/>
</dbReference>
<evidence type="ECO:0000256" key="5">
    <source>
        <dbReference type="ARBA" id="ARBA00022777"/>
    </source>
</evidence>
<feature type="domain" description="PASTA" evidence="13">
    <location>
        <begin position="494"/>
        <end position="560"/>
    </location>
</feature>
<organism evidence="14 15">
    <name type="scientific">Slackia piriformis YIT 12062</name>
    <dbReference type="NCBI Taxonomy" id="742818"/>
    <lineage>
        <taxon>Bacteria</taxon>
        <taxon>Bacillati</taxon>
        <taxon>Actinomycetota</taxon>
        <taxon>Coriobacteriia</taxon>
        <taxon>Eggerthellales</taxon>
        <taxon>Eggerthellaceae</taxon>
        <taxon>Slackia</taxon>
    </lineage>
</organism>
<dbReference type="InterPro" id="IPR005543">
    <property type="entry name" value="PASTA_dom"/>
</dbReference>
<keyword evidence="11" id="KW-1133">Transmembrane helix</keyword>
<dbReference type="FunFam" id="3.30.200.20:FF:000035">
    <property type="entry name" value="Serine/threonine protein kinase Stk1"/>
    <property type="match status" value="1"/>
</dbReference>
<keyword evidence="11" id="KW-0812">Transmembrane</keyword>
<keyword evidence="11" id="KW-0472">Membrane</keyword>
<dbReference type="RefSeq" id="WP_009139745.1">
    <property type="nucleotide sequence ID" value="NZ_JH815198.1"/>
</dbReference>
<comment type="catalytic activity">
    <reaction evidence="8">
        <text>L-seryl-[protein] + ATP = O-phospho-L-seryl-[protein] + ADP + H(+)</text>
        <dbReference type="Rhea" id="RHEA:17989"/>
        <dbReference type="Rhea" id="RHEA-COMP:9863"/>
        <dbReference type="Rhea" id="RHEA-COMP:11604"/>
        <dbReference type="ChEBI" id="CHEBI:15378"/>
        <dbReference type="ChEBI" id="CHEBI:29999"/>
        <dbReference type="ChEBI" id="CHEBI:30616"/>
        <dbReference type="ChEBI" id="CHEBI:83421"/>
        <dbReference type="ChEBI" id="CHEBI:456216"/>
        <dbReference type="EC" id="2.7.11.1"/>
    </reaction>
</comment>
<feature type="domain" description="PASTA" evidence="13">
    <location>
        <begin position="361"/>
        <end position="426"/>
    </location>
</feature>
<protein>
    <recommendedName>
        <fullName evidence="1">non-specific serine/threonine protein kinase</fullName>
        <ecNumber evidence="1">2.7.11.1</ecNumber>
    </recommendedName>
</protein>
<feature type="binding site" evidence="9">
    <location>
        <position position="39"/>
    </location>
    <ligand>
        <name>ATP</name>
        <dbReference type="ChEBI" id="CHEBI:30616"/>
    </ligand>
</feature>
<dbReference type="GO" id="GO:0004674">
    <property type="term" value="F:protein serine/threonine kinase activity"/>
    <property type="evidence" value="ECO:0007669"/>
    <property type="project" value="UniProtKB-KW"/>
</dbReference>
<dbReference type="InterPro" id="IPR011009">
    <property type="entry name" value="Kinase-like_dom_sf"/>
</dbReference>
<dbReference type="PROSITE" id="PS51178">
    <property type="entry name" value="PASTA"/>
    <property type="match status" value="4"/>
</dbReference>
<evidence type="ECO:0000256" key="7">
    <source>
        <dbReference type="ARBA" id="ARBA00047899"/>
    </source>
</evidence>
<dbReference type="PROSITE" id="PS00107">
    <property type="entry name" value="PROTEIN_KINASE_ATP"/>
    <property type="match status" value="1"/>
</dbReference>
<evidence type="ECO:0000256" key="6">
    <source>
        <dbReference type="ARBA" id="ARBA00022840"/>
    </source>
</evidence>
<keyword evidence="4 9" id="KW-0547">Nucleotide-binding</keyword>
<dbReference type="FunFam" id="1.10.510.10:FF:000021">
    <property type="entry name" value="Serine/threonine protein kinase"/>
    <property type="match status" value="1"/>
</dbReference>
<dbReference type="CDD" id="cd06577">
    <property type="entry name" value="PASTA_pknB"/>
    <property type="match status" value="4"/>
</dbReference>
<dbReference type="Pfam" id="PF03793">
    <property type="entry name" value="PASTA"/>
    <property type="match status" value="4"/>
</dbReference>
<dbReference type="PANTHER" id="PTHR43289:SF34">
    <property type="entry name" value="SERINE_THREONINE-PROTEIN KINASE YBDM-RELATED"/>
    <property type="match status" value="1"/>
</dbReference>
<keyword evidence="3" id="KW-0808">Transferase</keyword>
<evidence type="ECO:0000256" key="4">
    <source>
        <dbReference type="ARBA" id="ARBA00022741"/>
    </source>
</evidence>
<feature type="domain" description="PASTA" evidence="13">
    <location>
        <begin position="427"/>
        <end position="493"/>
    </location>
</feature>
<evidence type="ECO:0000256" key="9">
    <source>
        <dbReference type="PROSITE-ProRule" id="PRU10141"/>
    </source>
</evidence>
<evidence type="ECO:0000256" key="2">
    <source>
        <dbReference type="ARBA" id="ARBA00022527"/>
    </source>
</evidence>
<evidence type="ECO:0000256" key="3">
    <source>
        <dbReference type="ARBA" id="ARBA00022679"/>
    </source>
</evidence>
<dbReference type="EC" id="2.7.11.1" evidence="1"/>
<keyword evidence="2" id="KW-0723">Serine/threonine-protein kinase</keyword>
<dbReference type="AlphaFoldDB" id="K0YV34"/>
<dbReference type="EMBL" id="ADMD01000008">
    <property type="protein sequence ID" value="EJZ83349.1"/>
    <property type="molecule type" value="Genomic_DNA"/>
</dbReference>
<comment type="catalytic activity">
    <reaction evidence="7">
        <text>L-threonyl-[protein] + ATP = O-phospho-L-threonyl-[protein] + ADP + H(+)</text>
        <dbReference type="Rhea" id="RHEA:46608"/>
        <dbReference type="Rhea" id="RHEA-COMP:11060"/>
        <dbReference type="Rhea" id="RHEA-COMP:11605"/>
        <dbReference type="ChEBI" id="CHEBI:15378"/>
        <dbReference type="ChEBI" id="CHEBI:30013"/>
        <dbReference type="ChEBI" id="CHEBI:30616"/>
        <dbReference type="ChEBI" id="CHEBI:61977"/>
        <dbReference type="ChEBI" id="CHEBI:456216"/>
        <dbReference type="EC" id="2.7.11.1"/>
    </reaction>
</comment>
<evidence type="ECO:0000256" key="1">
    <source>
        <dbReference type="ARBA" id="ARBA00012513"/>
    </source>
</evidence>
<gene>
    <name evidence="14" type="ORF">HMPREF9451_01552</name>
</gene>
<feature type="region of interest" description="Disordered" evidence="10">
    <location>
        <begin position="461"/>
        <end position="481"/>
    </location>
</feature>
<feature type="compositionally biased region" description="Low complexity" evidence="10">
    <location>
        <begin position="642"/>
        <end position="660"/>
    </location>
</feature>
<reference evidence="14 15" key="1">
    <citation type="submission" date="2012-08" db="EMBL/GenBank/DDBJ databases">
        <title>The Genome Sequence of Slackia piriformis YIT 12062.</title>
        <authorList>
            <consortium name="The Broad Institute Genome Sequencing Platform"/>
            <person name="Earl A."/>
            <person name="Ward D."/>
            <person name="Feldgarden M."/>
            <person name="Gevers D."/>
            <person name="Morotomi M."/>
            <person name="Walker B."/>
            <person name="Young S.K."/>
            <person name="Zeng Q."/>
            <person name="Gargeya S."/>
            <person name="Fitzgerald M."/>
            <person name="Haas B."/>
            <person name="Abouelleil A."/>
            <person name="Alvarado L."/>
            <person name="Arachchi H.M."/>
            <person name="Berlin A.M."/>
            <person name="Chapman S.B."/>
            <person name="Goldberg J."/>
            <person name="Griggs A."/>
            <person name="Gujja S."/>
            <person name="Hansen M."/>
            <person name="Howarth C."/>
            <person name="Imamovic A."/>
            <person name="Larimer J."/>
            <person name="McCowen C."/>
            <person name="Montmayeur A."/>
            <person name="Murphy C."/>
            <person name="Neiman D."/>
            <person name="Pearson M."/>
            <person name="Priest M."/>
            <person name="Roberts A."/>
            <person name="Saif S."/>
            <person name="Shea T."/>
            <person name="Sisk P."/>
            <person name="Sykes S."/>
            <person name="Wortman J."/>
            <person name="Nusbaum C."/>
            <person name="Birren B."/>
        </authorList>
    </citation>
    <scope>NUCLEOTIDE SEQUENCE [LARGE SCALE GENOMIC DNA]</scope>
    <source>
        <strain evidence="14 15">YIT 12062</strain>
    </source>
</reference>